<organism evidence="1 2">
    <name type="scientific">Mytilus edulis</name>
    <name type="common">Blue mussel</name>
    <dbReference type="NCBI Taxonomy" id="6550"/>
    <lineage>
        <taxon>Eukaryota</taxon>
        <taxon>Metazoa</taxon>
        <taxon>Spiralia</taxon>
        <taxon>Lophotrochozoa</taxon>
        <taxon>Mollusca</taxon>
        <taxon>Bivalvia</taxon>
        <taxon>Autobranchia</taxon>
        <taxon>Pteriomorphia</taxon>
        <taxon>Mytilida</taxon>
        <taxon>Mytiloidea</taxon>
        <taxon>Mytilidae</taxon>
        <taxon>Mytilinae</taxon>
        <taxon>Mytilus</taxon>
    </lineage>
</organism>
<dbReference type="Gene3D" id="2.120.10.30">
    <property type="entry name" value="TolB, C-terminal domain"/>
    <property type="match status" value="1"/>
</dbReference>
<dbReference type="AlphaFoldDB" id="A0A8S3U6M4"/>
<gene>
    <name evidence="1" type="ORF">MEDL_48834</name>
</gene>
<protein>
    <submittedName>
        <fullName evidence="1">Uncharacterized protein</fullName>
    </submittedName>
</protein>
<keyword evidence="2" id="KW-1185">Reference proteome</keyword>
<dbReference type="InterPro" id="IPR011042">
    <property type="entry name" value="6-blade_b-propeller_TolB-like"/>
</dbReference>
<evidence type="ECO:0000313" key="1">
    <source>
        <dbReference type="EMBL" id="CAG2236329.1"/>
    </source>
</evidence>
<reference evidence="1" key="1">
    <citation type="submission" date="2021-03" db="EMBL/GenBank/DDBJ databases">
        <authorList>
            <person name="Bekaert M."/>
        </authorList>
    </citation>
    <scope>NUCLEOTIDE SEQUENCE</scope>
</reference>
<dbReference type="EMBL" id="CAJPWZ010002349">
    <property type="protein sequence ID" value="CAG2236329.1"/>
    <property type="molecule type" value="Genomic_DNA"/>
</dbReference>
<evidence type="ECO:0000313" key="2">
    <source>
        <dbReference type="Proteomes" id="UP000683360"/>
    </source>
</evidence>
<accession>A0A8S3U6M4</accession>
<proteinExistence type="predicted"/>
<dbReference type="SUPFAM" id="SSF63825">
    <property type="entry name" value="YWTD domain"/>
    <property type="match status" value="1"/>
</dbReference>
<comment type="caution">
    <text evidence="1">The sequence shown here is derived from an EMBL/GenBank/DDBJ whole genome shotgun (WGS) entry which is preliminary data.</text>
</comment>
<name>A0A8S3U6M4_MYTED</name>
<sequence length="175" mass="19563">MINIENETTTKVIKLDKRCFGLSFSNNALVVGLAFLGRKEIRIIDLEGNTLKSIEVLSKSPISYLVQWKDRVIYGDLDGKAVNCIDRSGKQIWQYQQDEFRPRGLCTDTYGNIFVADGNSDRLIVISKDGQESKVLIEEGITFPIGICLNESSGFISNNLLLGSICIAKFNISYE</sequence>
<dbReference type="OrthoDB" id="10020332at2759"/>
<dbReference type="Proteomes" id="UP000683360">
    <property type="component" value="Unassembled WGS sequence"/>
</dbReference>